<dbReference type="GO" id="GO:0003676">
    <property type="term" value="F:nucleic acid binding"/>
    <property type="evidence" value="ECO:0007669"/>
    <property type="project" value="InterPro"/>
</dbReference>
<evidence type="ECO:0000256" key="1">
    <source>
        <dbReference type="SAM" id="MobiDB-lite"/>
    </source>
</evidence>
<comment type="caution">
    <text evidence="2">The sequence shown here is derived from an EMBL/GenBank/DDBJ whole genome shotgun (WGS) entry which is preliminary data.</text>
</comment>
<dbReference type="AlphaFoldDB" id="A0A8H1L6M0"/>
<evidence type="ECO:0008006" key="4">
    <source>
        <dbReference type="Google" id="ProtNLM"/>
    </source>
</evidence>
<sequence>MHVASTRRACSPRCTPARGRNGQQVPVTLLRRPTEPIGGPPLESISAFFSHCGARKEAGPLFLCPDEEGGLAPLLLPHWHRAGHHQRRRRRIGPAGFRDFVRQNKRICGFDTETTGLSIYQPGYRVRLTQFGNATEAWAIPVERGEQLIGDVLGALRHIDQLVMHNSTFDILSLDQWSRDLRADELFPKLLDSKITAHLVDSRG</sequence>
<evidence type="ECO:0000313" key="2">
    <source>
        <dbReference type="EMBL" id="TGG78177.1"/>
    </source>
</evidence>
<organism evidence="2 3">
    <name type="scientific">Streptomyces albus</name>
    <dbReference type="NCBI Taxonomy" id="1888"/>
    <lineage>
        <taxon>Bacteria</taxon>
        <taxon>Bacillati</taxon>
        <taxon>Actinomycetota</taxon>
        <taxon>Actinomycetes</taxon>
        <taxon>Kitasatosporales</taxon>
        <taxon>Streptomycetaceae</taxon>
        <taxon>Streptomyces</taxon>
    </lineage>
</organism>
<gene>
    <name evidence="2" type="ORF">D8771_26435</name>
</gene>
<proteinExistence type="predicted"/>
<reference evidence="2 3" key="1">
    <citation type="submission" date="2018-10" db="EMBL/GenBank/DDBJ databases">
        <title>Isolation of pseudouridimycin from Streptomyces albus DSM 40763.</title>
        <authorList>
            <person name="Rosenqvist P."/>
            <person name="Metsae-Ketelae M."/>
            <person name="Virta P."/>
        </authorList>
    </citation>
    <scope>NUCLEOTIDE SEQUENCE [LARGE SCALE GENOMIC DNA]</scope>
    <source>
        <strain evidence="2 3">DSM 40763</strain>
    </source>
</reference>
<dbReference type="Proteomes" id="UP000298111">
    <property type="component" value="Unassembled WGS sequence"/>
</dbReference>
<dbReference type="SUPFAM" id="SSF53098">
    <property type="entry name" value="Ribonuclease H-like"/>
    <property type="match status" value="1"/>
</dbReference>
<accession>A0A8H1L6M0</accession>
<protein>
    <recommendedName>
        <fullName evidence="4">3'-5' exonuclease domain-containing protein</fullName>
    </recommendedName>
</protein>
<dbReference type="EMBL" id="RCIY01000088">
    <property type="protein sequence ID" value="TGG78177.1"/>
    <property type="molecule type" value="Genomic_DNA"/>
</dbReference>
<dbReference type="Gene3D" id="3.30.420.10">
    <property type="entry name" value="Ribonuclease H-like superfamily/Ribonuclease H"/>
    <property type="match status" value="1"/>
</dbReference>
<dbReference type="InterPro" id="IPR012337">
    <property type="entry name" value="RNaseH-like_sf"/>
</dbReference>
<feature type="region of interest" description="Disordered" evidence="1">
    <location>
        <begin position="1"/>
        <end position="21"/>
    </location>
</feature>
<evidence type="ECO:0000313" key="3">
    <source>
        <dbReference type="Proteomes" id="UP000298111"/>
    </source>
</evidence>
<name>A0A8H1L6M0_9ACTN</name>
<dbReference type="InterPro" id="IPR036397">
    <property type="entry name" value="RNaseH_sf"/>
</dbReference>